<keyword evidence="6" id="KW-1133">Transmembrane helix</keyword>
<keyword evidence="3 12" id="KW-0808">Transferase</keyword>
<dbReference type="CDD" id="cd02537">
    <property type="entry name" value="GT8_Glycogenin"/>
    <property type="match status" value="1"/>
</dbReference>
<dbReference type="Pfam" id="PF01501">
    <property type="entry name" value="Glyco_transf_8"/>
    <property type="match status" value="1"/>
</dbReference>
<evidence type="ECO:0000256" key="7">
    <source>
        <dbReference type="ARBA" id="ARBA00023136"/>
    </source>
</evidence>
<dbReference type="FunFam" id="3.90.550.10:FF:000018">
    <property type="entry name" value="Hexosyltransferase"/>
    <property type="match status" value="1"/>
</dbReference>
<proteinExistence type="inferred from homology"/>
<dbReference type="GO" id="GO:0046872">
    <property type="term" value="F:metal ion binding"/>
    <property type="evidence" value="ECO:0007669"/>
    <property type="project" value="UniProtKB-KW"/>
</dbReference>
<keyword evidence="7" id="KW-0472">Membrane</keyword>
<keyword evidence="2" id="KW-0328">Glycosyltransferase</keyword>
<dbReference type="InterPro" id="IPR050587">
    <property type="entry name" value="GNT1/Glycosyltrans_8"/>
</dbReference>
<evidence type="ECO:0000313" key="12">
    <source>
        <dbReference type="EMBL" id="URE18986.1"/>
    </source>
</evidence>
<dbReference type="GO" id="GO:0071555">
    <property type="term" value="P:cell wall organization"/>
    <property type="evidence" value="ECO:0007669"/>
    <property type="project" value="UniProtKB-KW"/>
</dbReference>
<dbReference type="PANTHER" id="PTHR11183">
    <property type="entry name" value="GLYCOGENIN SUBFAMILY MEMBER"/>
    <property type="match status" value="1"/>
</dbReference>
<dbReference type="Proteomes" id="UP001055439">
    <property type="component" value="Chromosome 7"/>
</dbReference>
<sequence length="584" mass="66046">MTDKTKAQKLKVVGVDERRFLFPESSSGRKLSSWNLAPSLFGDVARIWQTTLADPRYISRLDVESGQVSSTLADIDCAREGNLRIGLLNFNLSEVRSWEQTLPPHAELSSVRLDHADTNLTWELLYPEWIDEEEESAVAPACPSLPQPRVKRGSESFDLVAVKLPCDSSGRWSGDVARLHLQLAAAKLAAASAALRVLLLTDCLPLPNLFTCRDLVRHEGNLWVYKSDPATLEEKLRLPDDSRAALRCVLAVRTYTEAGKREAYATILHSAEHYVCGAIAAAQSLRSSGSARDLVILVDKTISRRDRGGLEAAGWKARTIERIRNPKGKRDAYNEWNYSKFRLWQLTDYDKVVFIDADLLVLRNIGFLFAMPEVRAVGNNATLFNSGVMVVAPSDFTFRLLMDHVDELTSYNGGNQGYLNEIFTWWHRVPRNMNFLTHFWVGDTERRKAKKNGLTEADPPALCVLHYLGLKPWLCFRDYDCNWNLQSYRGFASDAAHATWWRVHDTLPENLEGFCLLPTKTKASLENIRRQAEKAKYPDGHWRQNITDPRLGVCAEEFCYWESMLLRWGEANSPRVSAASPPSS</sequence>
<accession>A0A9E7GP62</accession>
<evidence type="ECO:0000256" key="1">
    <source>
        <dbReference type="ARBA" id="ARBA00004323"/>
    </source>
</evidence>
<evidence type="ECO:0000256" key="2">
    <source>
        <dbReference type="ARBA" id="ARBA00022676"/>
    </source>
</evidence>
<dbReference type="EMBL" id="CP097509">
    <property type="protein sequence ID" value="URE18986.1"/>
    <property type="molecule type" value="Genomic_DNA"/>
</dbReference>
<name>A0A9E7GP62_9LILI</name>
<organism evidence="12 13">
    <name type="scientific">Musa troglodytarum</name>
    <name type="common">fe'i banana</name>
    <dbReference type="NCBI Taxonomy" id="320322"/>
    <lineage>
        <taxon>Eukaryota</taxon>
        <taxon>Viridiplantae</taxon>
        <taxon>Streptophyta</taxon>
        <taxon>Embryophyta</taxon>
        <taxon>Tracheophyta</taxon>
        <taxon>Spermatophyta</taxon>
        <taxon>Magnoliopsida</taxon>
        <taxon>Liliopsida</taxon>
        <taxon>Zingiberales</taxon>
        <taxon>Musaceae</taxon>
        <taxon>Musa</taxon>
    </lineage>
</organism>
<dbReference type="EC" id="2.4.1.-" evidence="11"/>
<evidence type="ECO:0000256" key="4">
    <source>
        <dbReference type="ARBA" id="ARBA00022692"/>
    </source>
</evidence>
<dbReference type="GO" id="GO:0000139">
    <property type="term" value="C:Golgi membrane"/>
    <property type="evidence" value="ECO:0007669"/>
    <property type="project" value="UniProtKB-SubCell"/>
</dbReference>
<keyword evidence="13" id="KW-1185">Reference proteome</keyword>
<evidence type="ECO:0000256" key="11">
    <source>
        <dbReference type="RuleBase" id="RU362027"/>
    </source>
</evidence>
<evidence type="ECO:0000256" key="9">
    <source>
        <dbReference type="ARBA" id="ARBA00023316"/>
    </source>
</evidence>
<comment type="similarity">
    <text evidence="10">Belongs to the glycosyltransferase 8 family. Glycogenin subfamily.</text>
</comment>
<dbReference type="OrthoDB" id="2014201at2759"/>
<reference evidence="12" key="1">
    <citation type="submission" date="2022-05" db="EMBL/GenBank/DDBJ databases">
        <title>The Musa troglodytarum L. genome provides insights into the mechanism of non-climacteric behaviour and enrichment of carotenoids.</title>
        <authorList>
            <person name="Wang J."/>
        </authorList>
    </citation>
    <scope>NUCLEOTIDE SEQUENCE</scope>
    <source>
        <tissue evidence="12">Leaf</tissue>
    </source>
</reference>
<dbReference type="AlphaFoldDB" id="A0A9E7GP62"/>
<evidence type="ECO:0000256" key="10">
    <source>
        <dbReference type="ARBA" id="ARBA00038162"/>
    </source>
</evidence>
<dbReference type="Gene3D" id="3.90.550.10">
    <property type="entry name" value="Spore Coat Polysaccharide Biosynthesis Protein SpsA, Chain A"/>
    <property type="match status" value="1"/>
</dbReference>
<keyword evidence="8" id="KW-0464">Manganese</keyword>
<keyword evidence="5" id="KW-0479">Metal-binding</keyword>
<dbReference type="InterPro" id="IPR002495">
    <property type="entry name" value="Glyco_trans_8"/>
</dbReference>
<evidence type="ECO:0000256" key="5">
    <source>
        <dbReference type="ARBA" id="ARBA00022723"/>
    </source>
</evidence>
<dbReference type="SUPFAM" id="SSF53448">
    <property type="entry name" value="Nucleotide-diphospho-sugar transferases"/>
    <property type="match status" value="1"/>
</dbReference>
<evidence type="ECO:0000256" key="6">
    <source>
        <dbReference type="ARBA" id="ARBA00022989"/>
    </source>
</evidence>
<dbReference type="InterPro" id="IPR029044">
    <property type="entry name" value="Nucleotide-diphossugar_trans"/>
</dbReference>
<keyword evidence="4" id="KW-0812">Transmembrane</keyword>
<comment type="subcellular location">
    <subcellularLocation>
        <location evidence="1">Golgi apparatus membrane</location>
        <topology evidence="1">Single-pass type II membrane protein</topology>
    </subcellularLocation>
</comment>
<protein>
    <recommendedName>
        <fullName evidence="11">Hexosyltransferase</fullName>
        <ecNumber evidence="11">2.4.1.-</ecNumber>
    </recommendedName>
</protein>
<keyword evidence="9" id="KW-0961">Cell wall biogenesis/degradation</keyword>
<gene>
    <name evidence="12" type="ORF">MUK42_12144</name>
</gene>
<evidence type="ECO:0000256" key="8">
    <source>
        <dbReference type="ARBA" id="ARBA00023211"/>
    </source>
</evidence>
<dbReference type="GO" id="GO:0016757">
    <property type="term" value="F:glycosyltransferase activity"/>
    <property type="evidence" value="ECO:0007669"/>
    <property type="project" value="UniProtKB-KW"/>
</dbReference>
<evidence type="ECO:0000313" key="13">
    <source>
        <dbReference type="Proteomes" id="UP001055439"/>
    </source>
</evidence>
<evidence type="ECO:0000256" key="3">
    <source>
        <dbReference type="ARBA" id="ARBA00022679"/>
    </source>
</evidence>